<accession>A0A8T4IB16</accession>
<name>A0A8T4IB16_9SPHN</name>
<feature type="transmembrane region" description="Helical" evidence="1">
    <location>
        <begin position="149"/>
        <end position="171"/>
    </location>
</feature>
<keyword evidence="1" id="KW-0812">Transmembrane</keyword>
<keyword evidence="3" id="KW-1185">Reference proteome</keyword>
<feature type="transmembrane region" description="Helical" evidence="1">
    <location>
        <begin position="59"/>
        <end position="80"/>
    </location>
</feature>
<feature type="transmembrane region" description="Helical" evidence="1">
    <location>
        <begin position="192"/>
        <end position="209"/>
    </location>
</feature>
<organism evidence="2 3">
    <name type="scientific">Stakelama marina</name>
    <dbReference type="NCBI Taxonomy" id="2826939"/>
    <lineage>
        <taxon>Bacteria</taxon>
        <taxon>Pseudomonadati</taxon>
        <taxon>Pseudomonadota</taxon>
        <taxon>Alphaproteobacteria</taxon>
        <taxon>Sphingomonadales</taxon>
        <taxon>Sphingomonadaceae</taxon>
        <taxon>Stakelama</taxon>
    </lineage>
</organism>
<dbReference type="Proteomes" id="UP000676996">
    <property type="component" value="Unassembled WGS sequence"/>
</dbReference>
<evidence type="ECO:0000256" key="1">
    <source>
        <dbReference type="SAM" id="Phobius"/>
    </source>
</evidence>
<reference evidence="2" key="1">
    <citation type="submission" date="2021-04" db="EMBL/GenBank/DDBJ databases">
        <title>Ouciella asimina sp. nov., isolated from the surface seawater in the hydrothermal field of Okinawa Trough.</title>
        <authorList>
            <person name="Shuang W."/>
        </authorList>
    </citation>
    <scope>NUCLEOTIDE SEQUENCE</scope>
    <source>
        <strain evidence="2">LXI357</strain>
    </source>
</reference>
<protein>
    <recommendedName>
        <fullName evidence="4">Glycerophosphoryl diester phosphodiesterase membrane domain-containing protein</fullName>
    </recommendedName>
</protein>
<evidence type="ECO:0008006" key="4">
    <source>
        <dbReference type="Google" id="ProtNLM"/>
    </source>
</evidence>
<proteinExistence type="predicted"/>
<feature type="transmembrane region" description="Helical" evidence="1">
    <location>
        <begin position="215"/>
        <end position="234"/>
    </location>
</feature>
<dbReference type="AlphaFoldDB" id="A0A8T4IB16"/>
<keyword evidence="1" id="KW-1133">Transmembrane helix</keyword>
<feature type="transmembrane region" description="Helical" evidence="1">
    <location>
        <begin position="255"/>
        <end position="283"/>
    </location>
</feature>
<feature type="transmembrane region" description="Helical" evidence="1">
    <location>
        <begin position="289"/>
        <end position="309"/>
    </location>
</feature>
<keyword evidence="1" id="KW-0472">Membrane</keyword>
<sequence>MLRGARHRLPPKAIRRRAGMLVAGADPIGANRIFARNAFPPRFSRKGEIDMDREMLAGLMGLSLLGVFVIGVVVTVVMAIREARRHEWEFGIGNVIGRTGELLARLPLVLGGIGLLAGILFTGAFAAIVGHFRGTVSILENSSLWGAFLVYWLIAFTIGVFFRTIGLRAAIDAAFGSERASLADLLRDAARLFPRIFGVSALLVIATWFGYALLIVPGIIVTCAWFCVAAIVVAEDCSVTEAFSRGSELTRGARWRILLLYIIGILALGIVQVILGFLAGMIGGDLKPYVAMAFSTAVGVAIVPAFLAASYHELRTNKEGGGVEELEAVFA</sequence>
<gene>
    <name evidence="2" type="ORF">J7S20_00675</name>
</gene>
<dbReference type="RefSeq" id="WP_284052307.1">
    <property type="nucleotide sequence ID" value="NZ_JAGRQC010000001.1"/>
</dbReference>
<dbReference type="EMBL" id="JAGRQC010000001">
    <property type="protein sequence ID" value="MBR0551014.1"/>
    <property type="molecule type" value="Genomic_DNA"/>
</dbReference>
<feature type="transmembrane region" description="Helical" evidence="1">
    <location>
        <begin position="108"/>
        <end position="129"/>
    </location>
</feature>
<evidence type="ECO:0000313" key="3">
    <source>
        <dbReference type="Proteomes" id="UP000676996"/>
    </source>
</evidence>
<evidence type="ECO:0000313" key="2">
    <source>
        <dbReference type="EMBL" id="MBR0551014.1"/>
    </source>
</evidence>
<comment type="caution">
    <text evidence="2">The sequence shown here is derived from an EMBL/GenBank/DDBJ whole genome shotgun (WGS) entry which is preliminary data.</text>
</comment>